<evidence type="ECO:0000256" key="1">
    <source>
        <dbReference type="ARBA" id="ARBA00022574"/>
    </source>
</evidence>
<dbReference type="EMBL" id="PTQR01000004">
    <property type="protein sequence ID" value="TKX27509.1"/>
    <property type="molecule type" value="Genomic_DNA"/>
</dbReference>
<dbReference type="Gene3D" id="2.130.10.10">
    <property type="entry name" value="YVTN repeat-like/Quinoprotein amine dehydrogenase"/>
    <property type="match status" value="2"/>
</dbReference>
<dbReference type="PROSITE" id="PS00678">
    <property type="entry name" value="WD_REPEATS_1"/>
    <property type="match status" value="1"/>
</dbReference>
<dbReference type="Pfam" id="PF00400">
    <property type="entry name" value="WD40"/>
    <property type="match status" value="3"/>
</dbReference>
<keyword evidence="2" id="KW-0677">Repeat</keyword>
<dbReference type="Proteomes" id="UP000308133">
    <property type="component" value="Unassembled WGS sequence"/>
</dbReference>
<gene>
    <name evidence="5" type="ORF">C1H76_0347</name>
</gene>
<dbReference type="PROSITE" id="PS50294">
    <property type="entry name" value="WD_REPEATS_REGION"/>
    <property type="match status" value="1"/>
</dbReference>
<protein>
    <submittedName>
        <fullName evidence="5">WD domain-containing protein 2</fullName>
    </submittedName>
</protein>
<keyword evidence="1 3" id="KW-0853">WD repeat</keyword>
<dbReference type="PANTHER" id="PTHR19879">
    <property type="entry name" value="TRANSCRIPTION INITIATION FACTOR TFIID"/>
    <property type="match status" value="1"/>
</dbReference>
<evidence type="ECO:0000256" key="3">
    <source>
        <dbReference type="PROSITE-ProRule" id="PRU00221"/>
    </source>
</evidence>
<dbReference type="InterPro" id="IPR036322">
    <property type="entry name" value="WD40_repeat_dom_sf"/>
</dbReference>
<dbReference type="SMART" id="SM00320">
    <property type="entry name" value="WD40"/>
    <property type="match status" value="5"/>
</dbReference>
<evidence type="ECO:0000313" key="6">
    <source>
        <dbReference type="Proteomes" id="UP000308133"/>
    </source>
</evidence>
<feature type="region of interest" description="Disordered" evidence="4">
    <location>
        <begin position="482"/>
        <end position="502"/>
    </location>
</feature>
<dbReference type="PANTHER" id="PTHR19879:SF9">
    <property type="entry name" value="TRANSCRIPTION INITIATION FACTOR TFIID SUBUNIT 5"/>
    <property type="match status" value="1"/>
</dbReference>
<feature type="repeat" description="WD" evidence="3">
    <location>
        <begin position="242"/>
        <end position="283"/>
    </location>
</feature>
<dbReference type="PROSITE" id="PS50082">
    <property type="entry name" value="WD_REPEATS_2"/>
    <property type="match status" value="2"/>
</dbReference>
<proteinExistence type="predicted"/>
<organism evidence="5 6">
    <name type="scientific">Elsinoe australis</name>
    <dbReference type="NCBI Taxonomy" id="40998"/>
    <lineage>
        <taxon>Eukaryota</taxon>
        <taxon>Fungi</taxon>
        <taxon>Dikarya</taxon>
        <taxon>Ascomycota</taxon>
        <taxon>Pezizomycotina</taxon>
        <taxon>Dothideomycetes</taxon>
        <taxon>Dothideomycetidae</taxon>
        <taxon>Myriangiales</taxon>
        <taxon>Elsinoaceae</taxon>
        <taxon>Elsinoe</taxon>
    </lineage>
</organism>
<dbReference type="InterPro" id="IPR015943">
    <property type="entry name" value="WD40/YVTN_repeat-like_dom_sf"/>
</dbReference>
<dbReference type="InterPro" id="IPR019775">
    <property type="entry name" value="WD40_repeat_CS"/>
</dbReference>
<dbReference type="InterPro" id="IPR001680">
    <property type="entry name" value="WD40_rpt"/>
</dbReference>
<evidence type="ECO:0000256" key="4">
    <source>
        <dbReference type="SAM" id="MobiDB-lite"/>
    </source>
</evidence>
<comment type="caution">
    <text evidence="5">The sequence shown here is derived from an EMBL/GenBank/DDBJ whole genome shotgun (WGS) entry which is preliminary data.</text>
</comment>
<dbReference type="AlphaFoldDB" id="A0A4U7B8M4"/>
<reference evidence="5 6" key="1">
    <citation type="submission" date="2018-02" db="EMBL/GenBank/DDBJ databases">
        <title>Draft genome sequences of Elsinoe sp., causing black scab on jojoba.</title>
        <authorList>
            <person name="Stodart B."/>
            <person name="Jeffress S."/>
            <person name="Ash G."/>
            <person name="Arun Chinnappa K."/>
        </authorList>
    </citation>
    <scope>NUCLEOTIDE SEQUENCE [LARGE SCALE GENOMIC DNA]</scope>
    <source>
        <strain evidence="5 6">Hillstone_2</strain>
    </source>
</reference>
<evidence type="ECO:0000256" key="2">
    <source>
        <dbReference type="ARBA" id="ARBA00022737"/>
    </source>
</evidence>
<feature type="compositionally biased region" description="Basic and acidic residues" evidence="4">
    <location>
        <begin position="482"/>
        <end position="491"/>
    </location>
</feature>
<accession>A0A4U7B8M4</accession>
<feature type="repeat" description="WD" evidence="3">
    <location>
        <begin position="295"/>
        <end position="324"/>
    </location>
</feature>
<evidence type="ECO:0000313" key="5">
    <source>
        <dbReference type="EMBL" id="TKX27509.1"/>
    </source>
</evidence>
<name>A0A4U7B8M4_9PEZI</name>
<dbReference type="SUPFAM" id="SSF50998">
    <property type="entry name" value="Quinoprotein alcohol dehydrogenase-like"/>
    <property type="match status" value="1"/>
</dbReference>
<dbReference type="InterPro" id="IPR011047">
    <property type="entry name" value="Quinoprotein_ADH-like_sf"/>
</dbReference>
<sequence length="502" mass="55426">MVSSRDFYLAWRFAIEKDFVNAAGKAFEYAPDGERAWGDESRHIKLDKVTKTAVMNSDHSILAVPVGPQIHLFDSNYQPTRVLEMHSQPVSSVHFQPNNPTTLLSTSDESDASLGPIITIWDLSNPSPVPTLRPSDLDHITVSATTNITTQLSALSIPLSEENQSHLRASLLTPILQSLTRHTISQHRTLKGRLLTSFQSPIFSPSGDFLLYLPGPRPPSNSDTKWDLKVHSMTAGHDTLTLSGHRDAIMWAGFSPCERLIGTASWDGTCRIWDAKTGEEKFVFRTEKQNWTGGWAPDGGMFAGTSGDGRVRVWEMGEGREVVDLDCFASWCRALDWSADGGMLVVGGRGGKMVLVDLGEEEVVVQERKLSLSKMVPKEKWEMMGRVFLETSRVQFADGGRKIVFLTSGDASIEICDLVKGLKWRFERPIPEAGGDESAEIARTLDFQVLDGSSPGGLTILSTDTDGIRVWSIRETDHSVAHDNQALHDQVEEGLIPGRDEL</sequence>
<dbReference type="SUPFAM" id="SSF50978">
    <property type="entry name" value="WD40 repeat-like"/>
    <property type="match status" value="1"/>
</dbReference>